<dbReference type="GO" id="GO:0055085">
    <property type="term" value="P:transmembrane transport"/>
    <property type="evidence" value="ECO:0007669"/>
    <property type="project" value="InterPro"/>
</dbReference>
<comment type="caution">
    <text evidence="15">The sequence shown here is derived from an EMBL/GenBank/DDBJ whole genome shotgun (WGS) entry which is preliminary data.</text>
</comment>
<dbReference type="GO" id="GO:0015833">
    <property type="term" value="P:peptide transport"/>
    <property type="evidence" value="ECO:0007669"/>
    <property type="project" value="UniProtKB-KW"/>
</dbReference>
<keyword evidence="7" id="KW-0653">Protein transport</keyword>
<dbReference type="InterPro" id="IPR000515">
    <property type="entry name" value="MetI-like"/>
</dbReference>
<keyword evidence="16" id="KW-1185">Reference proteome</keyword>
<evidence type="ECO:0000256" key="13">
    <source>
        <dbReference type="SAM" id="MobiDB-lite"/>
    </source>
</evidence>
<evidence type="ECO:0000256" key="7">
    <source>
        <dbReference type="ARBA" id="ARBA00022927"/>
    </source>
</evidence>
<dbReference type="CDD" id="cd06261">
    <property type="entry name" value="TM_PBP2"/>
    <property type="match status" value="1"/>
</dbReference>
<proteinExistence type="inferred from homology"/>
<evidence type="ECO:0000256" key="6">
    <source>
        <dbReference type="ARBA" id="ARBA00022856"/>
    </source>
</evidence>
<dbReference type="EMBL" id="SORE01000005">
    <property type="protein sequence ID" value="TDY52299.1"/>
    <property type="molecule type" value="Genomic_DNA"/>
</dbReference>
<evidence type="ECO:0000313" key="16">
    <source>
        <dbReference type="Proteomes" id="UP000295509"/>
    </source>
</evidence>
<keyword evidence="5 12" id="KW-0812">Transmembrane</keyword>
<comment type="subcellular location">
    <subcellularLocation>
        <location evidence="1">Cell inner membrane</location>
        <topology evidence="1">Multi-pass membrane protein</topology>
    </subcellularLocation>
    <subcellularLocation>
        <location evidence="12">Cell membrane</location>
        <topology evidence="12">Multi-pass membrane protein</topology>
    </subcellularLocation>
</comment>
<feature type="transmembrane region" description="Helical" evidence="12">
    <location>
        <begin position="216"/>
        <end position="249"/>
    </location>
</feature>
<evidence type="ECO:0000256" key="3">
    <source>
        <dbReference type="ARBA" id="ARBA00022475"/>
    </source>
</evidence>
<dbReference type="SUPFAM" id="SSF161098">
    <property type="entry name" value="MetI-like"/>
    <property type="match status" value="1"/>
</dbReference>
<evidence type="ECO:0000256" key="4">
    <source>
        <dbReference type="ARBA" id="ARBA00022519"/>
    </source>
</evidence>
<dbReference type="PROSITE" id="PS50928">
    <property type="entry name" value="ABC_TM1"/>
    <property type="match status" value="1"/>
</dbReference>
<feature type="domain" description="ABC transmembrane type-1" evidence="14">
    <location>
        <begin position="103"/>
        <end position="292"/>
    </location>
</feature>
<dbReference type="InterPro" id="IPR035906">
    <property type="entry name" value="MetI-like_sf"/>
</dbReference>
<dbReference type="RefSeq" id="WP_134191227.1">
    <property type="nucleotide sequence ID" value="NZ_JBHLUW010000027.1"/>
</dbReference>
<dbReference type="Gene3D" id="1.10.3720.10">
    <property type="entry name" value="MetI-like"/>
    <property type="match status" value="1"/>
</dbReference>
<keyword evidence="3" id="KW-1003">Cell membrane</keyword>
<dbReference type="OrthoDB" id="9783218at2"/>
<keyword evidence="2 12" id="KW-0813">Transport</keyword>
<evidence type="ECO:0000313" key="15">
    <source>
        <dbReference type="EMBL" id="TDY52299.1"/>
    </source>
</evidence>
<dbReference type="GO" id="GO:0005886">
    <property type="term" value="C:plasma membrane"/>
    <property type="evidence" value="ECO:0007669"/>
    <property type="project" value="UniProtKB-SubCell"/>
</dbReference>
<evidence type="ECO:0000256" key="12">
    <source>
        <dbReference type="RuleBase" id="RU363032"/>
    </source>
</evidence>
<evidence type="ECO:0000256" key="2">
    <source>
        <dbReference type="ARBA" id="ARBA00022448"/>
    </source>
</evidence>
<reference evidence="15 16" key="1">
    <citation type="submission" date="2019-03" db="EMBL/GenBank/DDBJ databases">
        <title>Genomic Encyclopedia of Type Strains, Phase III (KMG-III): the genomes of soil and plant-associated and newly described type strains.</title>
        <authorList>
            <person name="Whitman W."/>
        </authorList>
    </citation>
    <scope>NUCLEOTIDE SEQUENCE [LARGE SCALE GENOMIC DNA]</scope>
    <source>
        <strain evidence="15 16">LMG 29544</strain>
    </source>
</reference>
<gene>
    <name evidence="15" type="ORF">BX592_105183</name>
</gene>
<keyword evidence="9 12" id="KW-0472">Membrane</keyword>
<dbReference type="Pfam" id="PF12911">
    <property type="entry name" value="OppC_N"/>
    <property type="match status" value="1"/>
</dbReference>
<evidence type="ECO:0000256" key="1">
    <source>
        <dbReference type="ARBA" id="ARBA00004429"/>
    </source>
</evidence>
<protein>
    <recommendedName>
        <fullName evidence="11">Oligopeptide transport system permease protein OppC</fullName>
    </recommendedName>
</protein>
<keyword evidence="8 12" id="KW-1133">Transmembrane helix</keyword>
<sequence>MTRSSFVAGAVSPSSSAAPRLPRSRSPLATACARFVRNRAAVVALAVLLLVVLACFIGPLLLPNNAIDNDWSAISLPPTLQGAHWFGTDEVGRDLLVRTLEGGRVSLEVGLLGTFVSGVFGVAYGAISGYAGGRTDAVMMRIVDMMYAIPYMLIAILMMTLFGRSFYLVVLTISAFSWLEMARVVRGQTLTLRTREFVDAARATGVKPRAIIARHIVPNLIGVVVVYASVTVPGIVLTESVLSFLGLGVQEPMTSWGVLVQDGAQKLEAMPWLLLCPATMLCTTLYCVGFVGDGLRDAFDPKER</sequence>
<accession>A0A4R8LZJ9</accession>
<feature type="transmembrane region" description="Helical" evidence="12">
    <location>
        <begin position="109"/>
        <end position="131"/>
    </location>
</feature>
<feature type="transmembrane region" description="Helical" evidence="12">
    <location>
        <begin position="151"/>
        <end position="179"/>
    </location>
</feature>
<keyword evidence="4" id="KW-0997">Cell inner membrane</keyword>
<comment type="similarity">
    <text evidence="10">Belongs to the binding-protein-dependent transport system permease family. OppBC subfamily.</text>
</comment>
<dbReference type="Pfam" id="PF00528">
    <property type="entry name" value="BPD_transp_1"/>
    <property type="match status" value="1"/>
</dbReference>
<dbReference type="GO" id="GO:0015031">
    <property type="term" value="P:protein transport"/>
    <property type="evidence" value="ECO:0007669"/>
    <property type="project" value="UniProtKB-KW"/>
</dbReference>
<dbReference type="Proteomes" id="UP000295509">
    <property type="component" value="Unassembled WGS sequence"/>
</dbReference>
<feature type="transmembrane region" description="Helical" evidence="12">
    <location>
        <begin position="41"/>
        <end position="62"/>
    </location>
</feature>
<feature type="transmembrane region" description="Helical" evidence="12">
    <location>
        <begin position="269"/>
        <end position="292"/>
    </location>
</feature>
<evidence type="ECO:0000256" key="11">
    <source>
        <dbReference type="ARBA" id="ARBA00072251"/>
    </source>
</evidence>
<dbReference type="PANTHER" id="PTHR43386">
    <property type="entry name" value="OLIGOPEPTIDE TRANSPORT SYSTEM PERMEASE PROTEIN APPC"/>
    <property type="match status" value="1"/>
</dbReference>
<keyword evidence="6" id="KW-0571">Peptide transport</keyword>
<evidence type="ECO:0000256" key="5">
    <source>
        <dbReference type="ARBA" id="ARBA00022692"/>
    </source>
</evidence>
<dbReference type="InterPro" id="IPR050366">
    <property type="entry name" value="BP-dependent_transpt_permease"/>
</dbReference>
<evidence type="ECO:0000256" key="9">
    <source>
        <dbReference type="ARBA" id="ARBA00023136"/>
    </source>
</evidence>
<dbReference type="PANTHER" id="PTHR43386:SF2">
    <property type="entry name" value="OLIGOPEPTIDE TRANSPORT SYSTEM PERMEASE PROTEIN OPPC"/>
    <property type="match status" value="1"/>
</dbReference>
<name>A0A4R8LZJ9_9BURK</name>
<organism evidence="15 16">
    <name type="scientific">Paraburkholderia rhizosphaerae</name>
    <dbReference type="NCBI Taxonomy" id="480658"/>
    <lineage>
        <taxon>Bacteria</taxon>
        <taxon>Pseudomonadati</taxon>
        <taxon>Pseudomonadota</taxon>
        <taxon>Betaproteobacteria</taxon>
        <taxon>Burkholderiales</taxon>
        <taxon>Burkholderiaceae</taxon>
        <taxon>Paraburkholderia</taxon>
    </lineage>
</organism>
<feature type="compositionally biased region" description="Low complexity" evidence="13">
    <location>
        <begin position="12"/>
        <end position="23"/>
    </location>
</feature>
<dbReference type="InterPro" id="IPR025966">
    <property type="entry name" value="OppC_N"/>
</dbReference>
<feature type="region of interest" description="Disordered" evidence="13">
    <location>
        <begin position="1"/>
        <end position="23"/>
    </location>
</feature>
<evidence type="ECO:0000256" key="8">
    <source>
        <dbReference type="ARBA" id="ARBA00022989"/>
    </source>
</evidence>
<evidence type="ECO:0000256" key="10">
    <source>
        <dbReference type="ARBA" id="ARBA00024202"/>
    </source>
</evidence>
<evidence type="ECO:0000259" key="14">
    <source>
        <dbReference type="PROSITE" id="PS50928"/>
    </source>
</evidence>
<dbReference type="AlphaFoldDB" id="A0A4R8LZJ9"/>